<dbReference type="PANTHER" id="PTHR48475">
    <property type="entry name" value="RIBONUCLEASE H"/>
    <property type="match status" value="1"/>
</dbReference>
<evidence type="ECO:0000313" key="3">
    <source>
        <dbReference type="EMBL" id="KAL2526052.1"/>
    </source>
</evidence>
<dbReference type="EMBL" id="JBFOLK010000003">
    <property type="protein sequence ID" value="KAL2526052.1"/>
    <property type="molecule type" value="Genomic_DNA"/>
</dbReference>
<dbReference type="Pfam" id="PF13456">
    <property type="entry name" value="RVT_3"/>
    <property type="match status" value="1"/>
</dbReference>
<sequence length="236" mass="26889">MQSPSSPKKVQSLTERLATLNRFISKATDRCQPFFKTIKERKRFEWSEEYEKAFQELKILIGKAPLLSKTRNRKTLLVYLVVLKKIVSSVLIQEEGPTQLSVYYVSKALQDTEIRYPNMEKLTLSLIIASQKLWPYFQSHSEAGAGAEILLVSPNSHNVNYVLHLEFKTSNNATEYEAFLAGLRLALEMKARKLQIYSDSQLVIPQIENGYADTLSKLASSRDSDLMRAIPVEKLG</sequence>
<keyword evidence="4" id="KW-1185">Reference proteome</keyword>
<evidence type="ECO:0000313" key="4">
    <source>
        <dbReference type="Proteomes" id="UP001604336"/>
    </source>
</evidence>
<proteinExistence type="predicted"/>
<dbReference type="SUPFAM" id="SSF53098">
    <property type="entry name" value="Ribonuclease H-like"/>
    <property type="match status" value="1"/>
</dbReference>
<dbReference type="Gene3D" id="3.30.70.270">
    <property type="match status" value="1"/>
</dbReference>
<comment type="caution">
    <text evidence="3">The sequence shown here is derived from an EMBL/GenBank/DDBJ whole genome shotgun (WGS) entry which is preliminary data.</text>
</comment>
<feature type="domain" description="Reverse transcriptase/retrotransposon-derived protein RNase H-like" evidence="2">
    <location>
        <begin position="46"/>
        <end position="140"/>
    </location>
</feature>
<dbReference type="Pfam" id="PF17919">
    <property type="entry name" value="RT_RNaseH_2"/>
    <property type="match status" value="1"/>
</dbReference>
<protein>
    <submittedName>
        <fullName evidence="3">Ribonuclease H</fullName>
    </submittedName>
</protein>
<reference evidence="4" key="1">
    <citation type="submission" date="2024-07" db="EMBL/GenBank/DDBJ databases">
        <title>Two chromosome-level genome assemblies of Korean endemic species Abeliophyllum distichum and Forsythia ovata (Oleaceae).</title>
        <authorList>
            <person name="Jang H."/>
        </authorList>
    </citation>
    <scope>NUCLEOTIDE SEQUENCE [LARGE SCALE GENOMIC DNA]</scope>
</reference>
<dbReference type="Gene3D" id="3.30.420.10">
    <property type="entry name" value="Ribonuclease H-like superfamily/Ribonuclease H"/>
    <property type="match status" value="1"/>
</dbReference>
<dbReference type="InterPro" id="IPR043502">
    <property type="entry name" value="DNA/RNA_pol_sf"/>
</dbReference>
<dbReference type="PANTHER" id="PTHR48475:SF2">
    <property type="entry name" value="RIBONUCLEASE H"/>
    <property type="match status" value="1"/>
</dbReference>
<organism evidence="3 4">
    <name type="scientific">Abeliophyllum distichum</name>
    <dbReference type="NCBI Taxonomy" id="126358"/>
    <lineage>
        <taxon>Eukaryota</taxon>
        <taxon>Viridiplantae</taxon>
        <taxon>Streptophyta</taxon>
        <taxon>Embryophyta</taxon>
        <taxon>Tracheophyta</taxon>
        <taxon>Spermatophyta</taxon>
        <taxon>Magnoliopsida</taxon>
        <taxon>eudicotyledons</taxon>
        <taxon>Gunneridae</taxon>
        <taxon>Pentapetalae</taxon>
        <taxon>asterids</taxon>
        <taxon>lamiids</taxon>
        <taxon>Lamiales</taxon>
        <taxon>Oleaceae</taxon>
        <taxon>Forsythieae</taxon>
        <taxon>Abeliophyllum</taxon>
    </lineage>
</organism>
<gene>
    <name evidence="3" type="ORF">Adt_11106</name>
</gene>
<dbReference type="InterPro" id="IPR043128">
    <property type="entry name" value="Rev_trsase/Diguanyl_cyclase"/>
</dbReference>
<dbReference type="InterPro" id="IPR012337">
    <property type="entry name" value="RNaseH-like_sf"/>
</dbReference>
<dbReference type="Proteomes" id="UP001604336">
    <property type="component" value="Unassembled WGS sequence"/>
</dbReference>
<dbReference type="InterPro" id="IPR002156">
    <property type="entry name" value="RNaseH_domain"/>
</dbReference>
<dbReference type="SUPFAM" id="SSF56672">
    <property type="entry name" value="DNA/RNA polymerases"/>
    <property type="match status" value="1"/>
</dbReference>
<accession>A0ABD1UM10</accession>
<feature type="domain" description="RNase H type-1" evidence="1">
    <location>
        <begin position="146"/>
        <end position="214"/>
    </location>
</feature>
<evidence type="ECO:0000259" key="2">
    <source>
        <dbReference type="Pfam" id="PF17919"/>
    </source>
</evidence>
<dbReference type="InterPro" id="IPR036397">
    <property type="entry name" value="RNaseH_sf"/>
</dbReference>
<evidence type="ECO:0000259" key="1">
    <source>
        <dbReference type="Pfam" id="PF13456"/>
    </source>
</evidence>
<name>A0ABD1UM10_9LAMI</name>
<dbReference type="AlphaFoldDB" id="A0ABD1UM10"/>
<dbReference type="InterPro" id="IPR041577">
    <property type="entry name" value="RT_RNaseH_2"/>
</dbReference>